<reference evidence="1 2" key="1">
    <citation type="journal article" date="2012" name="Proc. Natl. Acad. Sci. U.S.A.">
        <title>Comparative genomics of Ceriporiopsis subvermispora and Phanerochaete chrysosporium provide insight into selective ligninolysis.</title>
        <authorList>
            <person name="Fernandez-Fueyo E."/>
            <person name="Ruiz-Duenas F.J."/>
            <person name="Ferreira P."/>
            <person name="Floudas D."/>
            <person name="Hibbett D.S."/>
            <person name="Canessa P."/>
            <person name="Larrondo L.F."/>
            <person name="James T.Y."/>
            <person name="Seelenfreund D."/>
            <person name="Lobos S."/>
            <person name="Polanco R."/>
            <person name="Tello M."/>
            <person name="Honda Y."/>
            <person name="Watanabe T."/>
            <person name="Watanabe T."/>
            <person name="Ryu J.S."/>
            <person name="Kubicek C.P."/>
            <person name="Schmoll M."/>
            <person name="Gaskell J."/>
            <person name="Hammel K.E."/>
            <person name="St John F.J."/>
            <person name="Vanden Wymelenberg A."/>
            <person name="Sabat G."/>
            <person name="Splinter BonDurant S."/>
            <person name="Syed K."/>
            <person name="Yadav J.S."/>
            <person name="Doddapaneni H."/>
            <person name="Subramanian V."/>
            <person name="Lavin J.L."/>
            <person name="Oguiza J.A."/>
            <person name="Perez G."/>
            <person name="Pisabarro A.G."/>
            <person name="Ramirez L."/>
            <person name="Santoyo F."/>
            <person name="Master E."/>
            <person name="Coutinho P.M."/>
            <person name="Henrissat B."/>
            <person name="Lombard V."/>
            <person name="Magnuson J.K."/>
            <person name="Kuees U."/>
            <person name="Hori C."/>
            <person name="Igarashi K."/>
            <person name="Samejima M."/>
            <person name="Held B.W."/>
            <person name="Barry K.W."/>
            <person name="LaButti K.M."/>
            <person name="Lapidus A."/>
            <person name="Lindquist E.A."/>
            <person name="Lucas S.M."/>
            <person name="Riley R."/>
            <person name="Salamov A.A."/>
            <person name="Hoffmeister D."/>
            <person name="Schwenk D."/>
            <person name="Hadar Y."/>
            <person name="Yarden O."/>
            <person name="de Vries R.P."/>
            <person name="Wiebenga A."/>
            <person name="Stenlid J."/>
            <person name="Eastwood D."/>
            <person name="Grigoriev I.V."/>
            <person name="Berka R.M."/>
            <person name="Blanchette R.A."/>
            <person name="Kersten P."/>
            <person name="Martinez A.T."/>
            <person name="Vicuna R."/>
            <person name="Cullen D."/>
        </authorList>
    </citation>
    <scope>NUCLEOTIDE SEQUENCE [LARGE SCALE GENOMIC DNA]</scope>
    <source>
        <strain evidence="1 2">B</strain>
    </source>
</reference>
<sequence>MSPHLTSLTLNLVQDGEWPLTLPYLLGRVRDLQNVFIQLPGELSSARALVGWLTLLPNLTALSLHNVTLPAPQLSEMFGVAGRFEQLRKTTIEAKSLPRIIAILNELKPSCVDSLSVVVDSEGEFATTDDIQAYIKAILYACSPSMRLLESLILPEDFVLHFPPQAPPSFDDIKPLLSFRHLESLCLWFNPPLMIKDEELEELAKAWPHLRTLDFGISSSFEGLPPTLTINCLASLCRHCGNLEDLHIYVDARAVTEIPSERSDTGLCCKTLRKIDVGLSPISAPGVIATFLSDIFPKLEGVEVEEKLEYTEEWEEVSRLLKGVGSVRVQEQRQLPN</sequence>
<evidence type="ECO:0008006" key="3">
    <source>
        <dbReference type="Google" id="ProtNLM"/>
    </source>
</evidence>
<protein>
    <recommendedName>
        <fullName evidence="3">F-box domain-containing protein</fullName>
    </recommendedName>
</protein>
<dbReference type="EMBL" id="KB445796">
    <property type="protein sequence ID" value="EMD37529.1"/>
    <property type="molecule type" value="Genomic_DNA"/>
</dbReference>
<dbReference type="InterPro" id="IPR032675">
    <property type="entry name" value="LRR_dom_sf"/>
</dbReference>
<gene>
    <name evidence="1" type="ORF">CERSUDRAFT_94537</name>
</gene>
<dbReference type="Gene3D" id="3.80.10.10">
    <property type="entry name" value="Ribonuclease Inhibitor"/>
    <property type="match status" value="1"/>
</dbReference>
<evidence type="ECO:0000313" key="1">
    <source>
        <dbReference type="EMBL" id="EMD37529.1"/>
    </source>
</evidence>
<proteinExistence type="predicted"/>
<dbReference type="SUPFAM" id="SSF52047">
    <property type="entry name" value="RNI-like"/>
    <property type="match status" value="1"/>
</dbReference>
<accession>M2PMC4</accession>
<dbReference type="OrthoDB" id="2804406at2759"/>
<evidence type="ECO:0000313" key="2">
    <source>
        <dbReference type="Proteomes" id="UP000016930"/>
    </source>
</evidence>
<keyword evidence="2" id="KW-1185">Reference proteome</keyword>
<dbReference type="HOGENOM" id="CLU_900363_0_0_1"/>
<organism evidence="1 2">
    <name type="scientific">Ceriporiopsis subvermispora (strain B)</name>
    <name type="common">White-rot fungus</name>
    <name type="synonym">Gelatoporia subvermispora</name>
    <dbReference type="NCBI Taxonomy" id="914234"/>
    <lineage>
        <taxon>Eukaryota</taxon>
        <taxon>Fungi</taxon>
        <taxon>Dikarya</taxon>
        <taxon>Basidiomycota</taxon>
        <taxon>Agaricomycotina</taxon>
        <taxon>Agaricomycetes</taxon>
        <taxon>Polyporales</taxon>
        <taxon>Gelatoporiaceae</taxon>
        <taxon>Gelatoporia</taxon>
    </lineage>
</organism>
<dbReference type="AlphaFoldDB" id="M2PMC4"/>
<dbReference type="Proteomes" id="UP000016930">
    <property type="component" value="Unassembled WGS sequence"/>
</dbReference>
<name>M2PMC4_CERS8</name>